<evidence type="ECO:0000256" key="11">
    <source>
        <dbReference type="ARBA" id="ARBA00023027"/>
    </source>
</evidence>
<keyword evidence="5 15" id="KW-0285">Flavoprotein</keyword>
<dbReference type="SUPFAM" id="SSF63380">
    <property type="entry name" value="Riboflavin synthase domain-like"/>
    <property type="match status" value="1"/>
</dbReference>
<feature type="binding site" evidence="15">
    <location>
        <position position="234"/>
    </location>
    <ligand>
        <name>FAD</name>
        <dbReference type="ChEBI" id="CHEBI:57692"/>
    </ligand>
</feature>
<dbReference type="FunFam" id="3.40.50.80:FF:000009">
    <property type="entry name" value="NADH-cytochrome b5 reductase"/>
    <property type="match status" value="1"/>
</dbReference>
<feature type="region of interest" description="Disordered" evidence="16">
    <location>
        <begin position="1"/>
        <end position="20"/>
    </location>
</feature>
<dbReference type="InterPro" id="IPR039261">
    <property type="entry name" value="FNR_nucleotide-bd"/>
</dbReference>
<feature type="binding site" evidence="15">
    <location>
        <position position="244"/>
    </location>
    <ligand>
        <name>FAD</name>
        <dbReference type="ChEBI" id="CHEBI:57692"/>
    </ligand>
</feature>
<dbReference type="PRINTS" id="PR00371">
    <property type="entry name" value="FPNCR"/>
</dbReference>
<sequence length="413" mass="45571">MLSLTNDMGGREERRLERIDTPQEKSRSGWWWSKTRCEEMMMETVPRGPLFHIPPLFQLHPHDACEPGTGRKSAAVVARSELRDIDSPYDVRVTRMISLLRTASIRQPLAAGLRRYATEAPKAKGNALPMTLALAGLGGLGAYVYLNRTAEPLPGALNPEEFVTLSLKKVIPYNHNTSTFVFSTPPNTSSKLPVASCLVVRSTDPEGLTNKGKPVIRPYTPIETKDKTNELVLLIKKYDTGVMSKYIHDLKPGDTLDVKGPIPKFPYKENEFEEVALIGGGSGITPLYQVMSHALSSRHNTTKFKLLYSNVTKEDILMRAELDALAAKYPKNVEVVYLLDKPPADWQGPSGFINADVLKQYVAPASKERTMIMVCGPPGQVAAIAGKKDGMKQGALGGVLKELGYTEEQVFKF</sequence>
<dbReference type="AlphaFoldDB" id="A0A8H6W2L4"/>
<dbReference type="FunFam" id="2.40.30.10:FF:000069">
    <property type="entry name" value="NADH-cytochrome b5 reductase"/>
    <property type="match status" value="1"/>
</dbReference>
<keyword evidence="9" id="KW-1133">Transmembrane helix</keyword>
<evidence type="ECO:0000259" key="17">
    <source>
        <dbReference type="PROSITE" id="PS51384"/>
    </source>
</evidence>
<dbReference type="EC" id="1.6.2.2" evidence="4"/>
<name>A0A8H6W2L4_MYCCL</name>
<dbReference type="InterPro" id="IPR017938">
    <property type="entry name" value="Riboflavin_synthase-like_b-brl"/>
</dbReference>
<reference evidence="18" key="1">
    <citation type="submission" date="2020-05" db="EMBL/GenBank/DDBJ databases">
        <title>Mycena genomes resolve the evolution of fungal bioluminescence.</title>
        <authorList>
            <person name="Tsai I.J."/>
        </authorList>
    </citation>
    <scope>NUCLEOTIDE SEQUENCE</scope>
    <source>
        <strain evidence="18">110903Hualien_Pintung</strain>
    </source>
</reference>
<comment type="caution">
    <text evidence="18">The sequence shown here is derived from an EMBL/GenBank/DDBJ whole genome shotgun (WGS) entry which is preliminary data.</text>
</comment>
<dbReference type="EMBL" id="JACAZE010000012">
    <property type="protein sequence ID" value="KAF7302687.1"/>
    <property type="molecule type" value="Genomic_DNA"/>
</dbReference>
<dbReference type="GO" id="GO:0005741">
    <property type="term" value="C:mitochondrial outer membrane"/>
    <property type="evidence" value="ECO:0007669"/>
    <property type="project" value="UniProtKB-SubCell"/>
</dbReference>
<evidence type="ECO:0000256" key="12">
    <source>
        <dbReference type="ARBA" id="ARBA00023128"/>
    </source>
</evidence>
<dbReference type="Gene3D" id="2.40.30.10">
    <property type="entry name" value="Translation factors"/>
    <property type="match status" value="1"/>
</dbReference>
<proteinExistence type="inferred from homology"/>
<evidence type="ECO:0000256" key="3">
    <source>
        <dbReference type="ARBA" id="ARBA00006105"/>
    </source>
</evidence>
<dbReference type="InterPro" id="IPR008333">
    <property type="entry name" value="Cbr1-like_FAD-bd_dom"/>
</dbReference>
<comment type="similarity">
    <text evidence="3">Belongs to the flavoprotein pyridine nucleotide cytochrome reductase family.</text>
</comment>
<organism evidence="18 19">
    <name type="scientific">Mycena chlorophos</name>
    <name type="common">Agaric fungus</name>
    <name type="synonym">Agaricus chlorophos</name>
    <dbReference type="NCBI Taxonomy" id="658473"/>
    <lineage>
        <taxon>Eukaryota</taxon>
        <taxon>Fungi</taxon>
        <taxon>Dikarya</taxon>
        <taxon>Basidiomycota</taxon>
        <taxon>Agaricomycotina</taxon>
        <taxon>Agaricomycetes</taxon>
        <taxon>Agaricomycetidae</taxon>
        <taxon>Agaricales</taxon>
        <taxon>Marasmiineae</taxon>
        <taxon>Mycenaceae</taxon>
        <taxon>Mycena</taxon>
    </lineage>
</organism>
<dbReference type="OrthoDB" id="432685at2759"/>
<feature type="binding site" evidence="15">
    <location>
        <position position="219"/>
    </location>
    <ligand>
        <name>FAD</name>
        <dbReference type="ChEBI" id="CHEBI:57692"/>
    </ligand>
</feature>
<keyword evidence="6" id="KW-0812">Transmembrane</keyword>
<dbReference type="InterPro" id="IPR017927">
    <property type="entry name" value="FAD-bd_FR_type"/>
</dbReference>
<dbReference type="PANTHER" id="PTHR19370">
    <property type="entry name" value="NADH-CYTOCHROME B5 REDUCTASE"/>
    <property type="match status" value="1"/>
</dbReference>
<keyword evidence="11" id="KW-0520">NAD</keyword>
<keyword evidence="10" id="KW-0560">Oxidoreductase</keyword>
<evidence type="ECO:0000256" key="9">
    <source>
        <dbReference type="ARBA" id="ARBA00022989"/>
    </source>
</evidence>
<accession>A0A8H6W2L4</accession>
<evidence type="ECO:0000256" key="5">
    <source>
        <dbReference type="ARBA" id="ARBA00022630"/>
    </source>
</evidence>
<comment type="cofactor">
    <cofactor evidence="1 15">
        <name>FAD</name>
        <dbReference type="ChEBI" id="CHEBI:57692"/>
    </cofactor>
</comment>
<evidence type="ECO:0000256" key="8">
    <source>
        <dbReference type="ARBA" id="ARBA00022827"/>
    </source>
</evidence>
<keyword evidence="7" id="KW-1000">Mitochondrion outer membrane</keyword>
<evidence type="ECO:0000256" key="2">
    <source>
        <dbReference type="ARBA" id="ARBA00004572"/>
    </source>
</evidence>
<dbReference type="SUPFAM" id="SSF52343">
    <property type="entry name" value="Ferredoxin reductase-like, C-terminal NADP-linked domain"/>
    <property type="match status" value="1"/>
</dbReference>
<keyword evidence="13" id="KW-0472">Membrane</keyword>
<dbReference type="Pfam" id="PF00970">
    <property type="entry name" value="FAD_binding_6"/>
    <property type="match status" value="1"/>
</dbReference>
<dbReference type="GO" id="GO:0090524">
    <property type="term" value="F:cytochrome-b5 reductase activity, acting on NADH"/>
    <property type="evidence" value="ECO:0007669"/>
    <property type="project" value="UniProtKB-EC"/>
</dbReference>
<gene>
    <name evidence="18" type="ORF">HMN09_00903500</name>
</gene>
<evidence type="ECO:0000256" key="10">
    <source>
        <dbReference type="ARBA" id="ARBA00023002"/>
    </source>
</evidence>
<feature type="binding site" evidence="15">
    <location>
        <position position="217"/>
    </location>
    <ligand>
        <name>FAD</name>
        <dbReference type="ChEBI" id="CHEBI:57692"/>
    </ligand>
</feature>
<keyword evidence="19" id="KW-1185">Reference proteome</keyword>
<evidence type="ECO:0000313" key="18">
    <source>
        <dbReference type="EMBL" id="KAF7302687.1"/>
    </source>
</evidence>
<dbReference type="InterPro" id="IPR001834">
    <property type="entry name" value="CBR-like"/>
</dbReference>
<keyword evidence="8 15" id="KW-0274">FAD</keyword>
<evidence type="ECO:0000256" key="7">
    <source>
        <dbReference type="ARBA" id="ARBA00022787"/>
    </source>
</evidence>
<dbReference type="InterPro" id="IPR001709">
    <property type="entry name" value="Flavoprot_Pyr_Nucl_cyt_Rdtase"/>
</dbReference>
<evidence type="ECO:0000256" key="13">
    <source>
        <dbReference type="ARBA" id="ARBA00023136"/>
    </source>
</evidence>
<dbReference type="InterPro" id="IPR001433">
    <property type="entry name" value="OxRdtase_FAD/NAD-bd"/>
</dbReference>
<evidence type="ECO:0000313" key="19">
    <source>
        <dbReference type="Proteomes" id="UP000613580"/>
    </source>
</evidence>
<feature type="compositionally biased region" description="Basic and acidic residues" evidence="16">
    <location>
        <begin position="9"/>
        <end position="20"/>
    </location>
</feature>
<evidence type="ECO:0000256" key="16">
    <source>
        <dbReference type="SAM" id="MobiDB-lite"/>
    </source>
</evidence>
<feature type="binding site" evidence="15">
    <location>
        <position position="285"/>
    </location>
    <ligand>
        <name>FAD</name>
        <dbReference type="ChEBI" id="CHEBI:57692"/>
    </ligand>
</feature>
<dbReference type="PRINTS" id="PR00406">
    <property type="entry name" value="CYTB5RDTASE"/>
</dbReference>
<dbReference type="Pfam" id="PF00175">
    <property type="entry name" value="NAD_binding_1"/>
    <property type="match status" value="1"/>
</dbReference>
<dbReference type="PROSITE" id="PS51384">
    <property type="entry name" value="FAD_FR"/>
    <property type="match status" value="1"/>
</dbReference>
<feature type="binding site" evidence="15">
    <location>
        <position position="243"/>
    </location>
    <ligand>
        <name>FAD</name>
        <dbReference type="ChEBI" id="CHEBI:57692"/>
    </ligand>
</feature>
<comment type="catalytic activity">
    <reaction evidence="14">
        <text>2 Fe(III)-[cytochrome b5] + NADH = 2 Fe(II)-[cytochrome b5] + NAD(+) + H(+)</text>
        <dbReference type="Rhea" id="RHEA:46680"/>
        <dbReference type="Rhea" id="RHEA-COMP:10438"/>
        <dbReference type="Rhea" id="RHEA-COMP:10439"/>
        <dbReference type="ChEBI" id="CHEBI:15378"/>
        <dbReference type="ChEBI" id="CHEBI:29033"/>
        <dbReference type="ChEBI" id="CHEBI:29034"/>
        <dbReference type="ChEBI" id="CHEBI:57540"/>
        <dbReference type="ChEBI" id="CHEBI:57945"/>
        <dbReference type="EC" id="1.6.2.2"/>
    </reaction>
</comment>
<dbReference type="CDD" id="cd06183">
    <property type="entry name" value="cyt_b5_reduct_like"/>
    <property type="match status" value="1"/>
</dbReference>
<dbReference type="Gene3D" id="3.40.50.80">
    <property type="entry name" value="Nucleotide-binding domain of ferredoxin-NADP reductase (FNR) module"/>
    <property type="match status" value="1"/>
</dbReference>
<feature type="binding site" evidence="15">
    <location>
        <position position="218"/>
    </location>
    <ligand>
        <name>FAD</name>
        <dbReference type="ChEBI" id="CHEBI:57692"/>
    </ligand>
</feature>
<protein>
    <recommendedName>
        <fullName evidence="4">cytochrome-b5 reductase</fullName>
        <ecNumber evidence="4">1.6.2.2</ecNumber>
    </recommendedName>
</protein>
<evidence type="ECO:0000256" key="14">
    <source>
        <dbReference type="ARBA" id="ARBA00047682"/>
    </source>
</evidence>
<feature type="binding site" evidence="15">
    <location>
        <position position="236"/>
    </location>
    <ligand>
        <name>FAD</name>
        <dbReference type="ChEBI" id="CHEBI:57692"/>
    </ligand>
</feature>
<evidence type="ECO:0000256" key="15">
    <source>
        <dbReference type="PIRSR" id="PIRSR601834-1"/>
    </source>
</evidence>
<evidence type="ECO:0000256" key="6">
    <source>
        <dbReference type="ARBA" id="ARBA00022692"/>
    </source>
</evidence>
<keyword evidence="12" id="KW-0496">Mitochondrion</keyword>
<feature type="domain" description="FAD-binding FR-type" evidence="17">
    <location>
        <begin position="160"/>
        <end position="268"/>
    </location>
</feature>
<evidence type="ECO:0000256" key="1">
    <source>
        <dbReference type="ARBA" id="ARBA00001974"/>
    </source>
</evidence>
<dbReference type="Proteomes" id="UP000613580">
    <property type="component" value="Unassembled WGS sequence"/>
</dbReference>
<dbReference type="PANTHER" id="PTHR19370:SF171">
    <property type="entry name" value="NADH-CYTOCHROME B5 REDUCTASE 2"/>
    <property type="match status" value="1"/>
</dbReference>
<comment type="subcellular location">
    <subcellularLocation>
        <location evidence="2">Mitochondrion outer membrane</location>
        <topology evidence="2">Single-pass membrane protein</topology>
    </subcellularLocation>
</comment>
<evidence type="ECO:0000256" key="4">
    <source>
        <dbReference type="ARBA" id="ARBA00012011"/>
    </source>
</evidence>